<dbReference type="Proteomes" id="UP000249915">
    <property type="component" value="Unassembled WGS sequence"/>
</dbReference>
<protein>
    <recommendedName>
        <fullName evidence="7">HAD superfamily hydrolase (TIGR01509 family)</fullName>
    </recommendedName>
</protein>
<dbReference type="PANTHER" id="PTHR11051">
    <property type="entry name" value="GLYCOSYL HYDROLASE-RELATED"/>
    <property type="match status" value="1"/>
</dbReference>
<comment type="caution">
    <text evidence="5">The sequence shown here is derived from an EMBL/GenBank/DDBJ whole genome shotgun (WGS) entry which is preliminary data.</text>
</comment>
<dbReference type="SUPFAM" id="SSF56784">
    <property type="entry name" value="HAD-like"/>
    <property type="match status" value="1"/>
</dbReference>
<dbReference type="CDD" id="cd07505">
    <property type="entry name" value="HAD_BPGM-like"/>
    <property type="match status" value="1"/>
</dbReference>
<dbReference type="InterPro" id="IPR036412">
    <property type="entry name" value="HAD-like_sf"/>
</dbReference>
<dbReference type="InterPro" id="IPR023214">
    <property type="entry name" value="HAD_sf"/>
</dbReference>
<dbReference type="InterPro" id="IPR005195">
    <property type="entry name" value="Glyco_hydro_65_M"/>
</dbReference>
<gene>
    <name evidence="5" type="ORF">BAY60_18255</name>
</gene>
<evidence type="ECO:0000313" key="5">
    <source>
        <dbReference type="EMBL" id="PXY28261.1"/>
    </source>
</evidence>
<dbReference type="Pfam" id="PF03632">
    <property type="entry name" value="Glyco_hydro_65m"/>
    <property type="match status" value="1"/>
</dbReference>
<feature type="domain" description="Glycoside hydrolase family 65 central catalytic" evidence="3">
    <location>
        <begin position="187"/>
        <end position="336"/>
    </location>
</feature>
<proteinExistence type="predicted"/>
<evidence type="ECO:0000256" key="2">
    <source>
        <dbReference type="SAM" id="MobiDB-lite"/>
    </source>
</evidence>
<dbReference type="InterPro" id="IPR008928">
    <property type="entry name" value="6-hairpin_glycosidase_sf"/>
</dbReference>
<dbReference type="Pfam" id="PF00702">
    <property type="entry name" value="Hydrolase"/>
    <property type="match status" value="1"/>
</dbReference>
<evidence type="ECO:0000259" key="3">
    <source>
        <dbReference type="Pfam" id="PF03632"/>
    </source>
</evidence>
<dbReference type="Gene3D" id="3.40.50.1000">
    <property type="entry name" value="HAD superfamily/HAD-like"/>
    <property type="match status" value="1"/>
</dbReference>
<feature type="domain" description="Glycoside hydrolase family 65 C-terminal" evidence="4">
    <location>
        <begin position="346"/>
        <end position="403"/>
    </location>
</feature>
<keyword evidence="6" id="KW-1185">Reference proteome</keyword>
<evidence type="ECO:0000313" key="6">
    <source>
        <dbReference type="Proteomes" id="UP000249915"/>
    </source>
</evidence>
<keyword evidence="1" id="KW-0378">Hydrolase</keyword>
<dbReference type="EMBL" id="MASW01000002">
    <property type="protein sequence ID" value="PXY28261.1"/>
    <property type="molecule type" value="Genomic_DNA"/>
</dbReference>
<name>A0A2V4B1W8_9PSEU</name>
<dbReference type="InterPro" id="IPR005194">
    <property type="entry name" value="Glyco_hydro_65_C"/>
</dbReference>
<dbReference type="RefSeq" id="WP_245992617.1">
    <property type="nucleotide sequence ID" value="NZ_MASW01000002.1"/>
</dbReference>
<dbReference type="GO" id="GO:0005975">
    <property type="term" value="P:carbohydrate metabolic process"/>
    <property type="evidence" value="ECO:0007669"/>
    <property type="project" value="InterPro"/>
</dbReference>
<evidence type="ECO:0000259" key="4">
    <source>
        <dbReference type="Pfam" id="PF03633"/>
    </source>
</evidence>
<sequence length="436" mass="46294">MSGASHARTAARLPVERLDAVLFDLTHSGVFNGAARLAKQLRAIGMPTAIAVAECPPTGWERSVTVVVEGRGVALPPDPATVLDAAKRLGVHPSGVAVITDTVAGVQAARRAGCGFVLGLAQRDGPESLLRAYGTDVVLGDLDTLTVDDVAGCCGGGPSSARAPPRPQRGRARPLGRHHHPHVRTLHGEQIISQFDGYPGLAAFDLAGYRARYGNIGRLDLILAAEGDSTNRYQVSKQADVLMLFYLLSAEELRELLADLGYPWPGPALPRTIAYYFGRTTHGSTLSRIVHSWVQARTDRACSWDCFTQALAADIQDTQGGTTHTGIHLGAMAGTLDLAERCYLGLETRDDALWLNPRLPEQITRLATTLRYRGHSLHVTATHTKLTIAASPCDAAPLTIRAAAEVLRIAAGQTRTVPLTPADSPAATLATIAEAS</sequence>
<organism evidence="5 6">
    <name type="scientific">Prauserella muralis</name>
    <dbReference type="NCBI Taxonomy" id="588067"/>
    <lineage>
        <taxon>Bacteria</taxon>
        <taxon>Bacillati</taxon>
        <taxon>Actinomycetota</taxon>
        <taxon>Actinomycetes</taxon>
        <taxon>Pseudonocardiales</taxon>
        <taxon>Pseudonocardiaceae</taxon>
        <taxon>Prauserella</taxon>
    </lineage>
</organism>
<keyword evidence="1" id="KW-0326">Glycosidase</keyword>
<evidence type="ECO:0000256" key="1">
    <source>
        <dbReference type="ARBA" id="ARBA00023295"/>
    </source>
</evidence>
<feature type="compositionally biased region" description="Basic residues" evidence="2">
    <location>
        <begin position="168"/>
        <end position="179"/>
    </location>
</feature>
<dbReference type="AlphaFoldDB" id="A0A2V4B1W8"/>
<dbReference type="InterPro" id="IPR012341">
    <property type="entry name" value="6hp_glycosidase-like_sf"/>
</dbReference>
<dbReference type="PANTHER" id="PTHR11051:SF8">
    <property type="entry name" value="PROTEIN-GLUCOSYLGALACTOSYLHYDROXYLYSINE GLUCOSIDASE"/>
    <property type="match status" value="1"/>
</dbReference>
<evidence type="ECO:0008006" key="7">
    <source>
        <dbReference type="Google" id="ProtNLM"/>
    </source>
</evidence>
<dbReference type="Gene3D" id="2.60.420.10">
    <property type="entry name" value="Maltose phosphorylase, domain 3"/>
    <property type="match status" value="1"/>
</dbReference>
<dbReference type="GO" id="GO:0004553">
    <property type="term" value="F:hydrolase activity, hydrolyzing O-glycosyl compounds"/>
    <property type="evidence" value="ECO:0007669"/>
    <property type="project" value="TreeGrafter"/>
</dbReference>
<dbReference type="Pfam" id="PF03633">
    <property type="entry name" value="Glyco_hydro_65C"/>
    <property type="match status" value="1"/>
</dbReference>
<dbReference type="SUPFAM" id="SSF48208">
    <property type="entry name" value="Six-hairpin glycosidases"/>
    <property type="match status" value="1"/>
</dbReference>
<feature type="region of interest" description="Disordered" evidence="2">
    <location>
        <begin position="156"/>
        <end position="179"/>
    </location>
</feature>
<reference evidence="5 6" key="1">
    <citation type="submission" date="2016-07" db="EMBL/GenBank/DDBJ databases">
        <title>Draft genome sequence of Prauserella muralis DSM 45305, isolated from a mould-covered wall in an indoor environment.</title>
        <authorList>
            <person name="Ruckert C."/>
            <person name="Albersmeier A."/>
            <person name="Jiang C.-L."/>
            <person name="Jiang Y."/>
            <person name="Kalinowski J."/>
            <person name="Schneider O."/>
            <person name="Winkler A."/>
            <person name="Zotchev S.B."/>
        </authorList>
    </citation>
    <scope>NUCLEOTIDE SEQUENCE [LARGE SCALE GENOMIC DNA]</scope>
    <source>
        <strain evidence="5 6">DSM 45305</strain>
    </source>
</reference>
<accession>A0A2V4B1W8</accession>
<dbReference type="Gene3D" id="1.50.10.10">
    <property type="match status" value="1"/>
</dbReference>